<feature type="compositionally biased region" description="Polar residues" evidence="1">
    <location>
        <begin position="395"/>
        <end position="409"/>
    </location>
</feature>
<accession>A0A9P4NUE8</accession>
<keyword evidence="2" id="KW-0812">Transmembrane</keyword>
<evidence type="ECO:0000256" key="2">
    <source>
        <dbReference type="SAM" id="Phobius"/>
    </source>
</evidence>
<evidence type="ECO:0000256" key="1">
    <source>
        <dbReference type="SAM" id="MobiDB-lite"/>
    </source>
</evidence>
<dbReference type="EMBL" id="MU007029">
    <property type="protein sequence ID" value="KAF2431850.1"/>
    <property type="molecule type" value="Genomic_DNA"/>
</dbReference>
<dbReference type="Proteomes" id="UP000800235">
    <property type="component" value="Unassembled WGS sequence"/>
</dbReference>
<keyword evidence="2" id="KW-1133">Transmembrane helix</keyword>
<feature type="region of interest" description="Disordered" evidence="1">
    <location>
        <begin position="598"/>
        <end position="667"/>
    </location>
</feature>
<feature type="compositionally biased region" description="Basic and acidic residues" evidence="1">
    <location>
        <begin position="188"/>
        <end position="197"/>
    </location>
</feature>
<organism evidence="3 4">
    <name type="scientific">Tothia fuscella</name>
    <dbReference type="NCBI Taxonomy" id="1048955"/>
    <lineage>
        <taxon>Eukaryota</taxon>
        <taxon>Fungi</taxon>
        <taxon>Dikarya</taxon>
        <taxon>Ascomycota</taxon>
        <taxon>Pezizomycotina</taxon>
        <taxon>Dothideomycetes</taxon>
        <taxon>Pleosporomycetidae</taxon>
        <taxon>Venturiales</taxon>
        <taxon>Cylindrosympodiaceae</taxon>
        <taxon>Tothia</taxon>
    </lineage>
</organism>
<gene>
    <name evidence="3" type="ORF">EJ08DRAFT_696002</name>
</gene>
<feature type="compositionally biased region" description="Basic and acidic residues" evidence="1">
    <location>
        <begin position="420"/>
        <end position="429"/>
    </location>
</feature>
<protein>
    <submittedName>
        <fullName evidence="3">Uncharacterized protein</fullName>
    </submittedName>
</protein>
<comment type="caution">
    <text evidence="3">The sequence shown here is derived from an EMBL/GenBank/DDBJ whole genome shotgun (WGS) entry which is preliminary data.</text>
</comment>
<feature type="compositionally biased region" description="Polar residues" evidence="1">
    <location>
        <begin position="550"/>
        <end position="561"/>
    </location>
</feature>
<feature type="compositionally biased region" description="Low complexity" evidence="1">
    <location>
        <begin position="202"/>
        <end position="219"/>
    </location>
</feature>
<feature type="compositionally biased region" description="Basic and acidic residues" evidence="1">
    <location>
        <begin position="540"/>
        <end position="549"/>
    </location>
</feature>
<dbReference type="PANTHER" id="PTHR42088">
    <property type="entry name" value="YALI0F10131P"/>
    <property type="match status" value="1"/>
</dbReference>
<evidence type="ECO:0000313" key="3">
    <source>
        <dbReference type="EMBL" id="KAF2431850.1"/>
    </source>
</evidence>
<dbReference type="AlphaFoldDB" id="A0A9P4NUE8"/>
<reference evidence="3" key="1">
    <citation type="journal article" date="2020" name="Stud. Mycol.">
        <title>101 Dothideomycetes genomes: a test case for predicting lifestyles and emergence of pathogens.</title>
        <authorList>
            <person name="Haridas S."/>
            <person name="Albert R."/>
            <person name="Binder M."/>
            <person name="Bloem J."/>
            <person name="Labutti K."/>
            <person name="Salamov A."/>
            <person name="Andreopoulos B."/>
            <person name="Baker S."/>
            <person name="Barry K."/>
            <person name="Bills G."/>
            <person name="Bluhm B."/>
            <person name="Cannon C."/>
            <person name="Castanera R."/>
            <person name="Culley D."/>
            <person name="Daum C."/>
            <person name="Ezra D."/>
            <person name="Gonzalez J."/>
            <person name="Henrissat B."/>
            <person name="Kuo A."/>
            <person name="Liang C."/>
            <person name="Lipzen A."/>
            <person name="Lutzoni F."/>
            <person name="Magnuson J."/>
            <person name="Mondo S."/>
            <person name="Nolan M."/>
            <person name="Ohm R."/>
            <person name="Pangilinan J."/>
            <person name="Park H.-J."/>
            <person name="Ramirez L."/>
            <person name="Alfaro M."/>
            <person name="Sun H."/>
            <person name="Tritt A."/>
            <person name="Yoshinaga Y."/>
            <person name="Zwiers L.-H."/>
            <person name="Turgeon B."/>
            <person name="Goodwin S."/>
            <person name="Spatafora J."/>
            <person name="Crous P."/>
            <person name="Grigoriev I."/>
        </authorList>
    </citation>
    <scope>NUCLEOTIDE SEQUENCE</scope>
    <source>
        <strain evidence="3">CBS 130266</strain>
    </source>
</reference>
<keyword evidence="4" id="KW-1185">Reference proteome</keyword>
<feature type="region of interest" description="Disordered" evidence="1">
    <location>
        <begin position="684"/>
        <end position="714"/>
    </location>
</feature>
<feature type="compositionally biased region" description="Polar residues" evidence="1">
    <location>
        <begin position="265"/>
        <end position="277"/>
    </location>
</feature>
<keyword evidence="2" id="KW-0472">Membrane</keyword>
<feature type="region of interest" description="Disordered" evidence="1">
    <location>
        <begin position="188"/>
        <end position="288"/>
    </location>
</feature>
<sequence>MNLYQPPNAHFHLPRLPSLTDIRNVLQFEEKDMFTPTRSFERRADAAASTSQACTAGPNGDSCAKPTDASATLPIALGIAIPLTASLIAFFFLHRRYKRKLRAEDRSDEEKYKSMDFGMDLKYTDGKKKKPAHPDMNADGRVRREMKGLSMEATSPYLFPGGRRSTESLSSLARETYDADHRYAQVHRDLGKGDDMSIRSFRAGTPRGRSGTGTSSNPPYDGTSSSNLLGNAQAYPKSLPAQGGSLPAPPEPPHPSIQEPEKALLSSTHGIPQSKTSDGGLAPSLGEIPRSSFIDQTAFRKSNNYLRGFIHSREPSEEVKLTPPASKVESNTSTLVGSYDDLPKISVGLVSPPLGAATRPSPAHPAEKALPTDPRATFQSVEGSIHDAHSASYGPPSQSPSYLSDSTYDNEFKVTPPSPPHDRNSHASRDSASTYATLPARGQSLAAPMPSVEERRESQFLSDVLDGFDHNNQRLSVLMRPLPPDDPSEDPEMRANRIRSFYKEYFDESKAGQQQQHPPVPKVADHNGYAVDGYYDAQPDYDHYQEHNRSQPQLQHPNHGQSAGYYEDYDTQYMNKGHNAHDNRQNGFVVAAPYAEPVTRRAMTPPPRAPPRFQGGPRGRAFSGASQLPPRGMSSMSNYRSRPGPGSERGRTPNRAPGPAPQPLMSLKTPHLLKDDSALYGAFELAPPPSFRDRQAGRRPDSPLGVERPYSPSIRSHTPLASAFEELSAMPSPHLLRKSGTFTGLDFAPPTRLRDVDSGSDAGSIRSGRSGMSQAQVYALRSGAHRVSRLPKNIAGTKDDIMAGLKPKWDLTY</sequence>
<proteinExistence type="predicted"/>
<feature type="region of interest" description="Disordered" evidence="1">
    <location>
        <begin position="530"/>
        <end position="565"/>
    </location>
</feature>
<evidence type="ECO:0000313" key="4">
    <source>
        <dbReference type="Proteomes" id="UP000800235"/>
    </source>
</evidence>
<dbReference type="PANTHER" id="PTHR42088:SF1">
    <property type="entry name" value="YALI0F10131P"/>
    <property type="match status" value="1"/>
</dbReference>
<name>A0A9P4NUE8_9PEZI</name>
<feature type="region of interest" description="Disordered" evidence="1">
    <location>
        <begin position="753"/>
        <end position="772"/>
    </location>
</feature>
<feature type="compositionally biased region" description="Low complexity" evidence="1">
    <location>
        <begin position="611"/>
        <end position="621"/>
    </location>
</feature>
<feature type="compositionally biased region" description="Basic and acidic residues" evidence="1">
    <location>
        <begin position="691"/>
        <end position="701"/>
    </location>
</feature>
<feature type="region of interest" description="Disordered" evidence="1">
    <location>
        <begin position="385"/>
        <end position="434"/>
    </location>
</feature>
<dbReference type="OrthoDB" id="5417135at2759"/>
<feature type="transmembrane region" description="Helical" evidence="2">
    <location>
        <begin position="75"/>
        <end position="93"/>
    </location>
</feature>